<keyword evidence="1" id="KW-1133">Transmembrane helix</keyword>
<dbReference type="Proteomes" id="UP001237642">
    <property type="component" value="Unassembled WGS sequence"/>
</dbReference>
<reference evidence="3" key="1">
    <citation type="submission" date="2023-02" db="EMBL/GenBank/DDBJ databases">
        <title>Genome of toxic invasive species Heracleum sosnowskyi carries increased number of genes despite the absence of recent whole-genome duplications.</title>
        <authorList>
            <person name="Schelkunov M."/>
            <person name="Shtratnikova V."/>
            <person name="Makarenko M."/>
            <person name="Klepikova A."/>
            <person name="Omelchenko D."/>
            <person name="Novikova G."/>
            <person name="Obukhova E."/>
            <person name="Bogdanov V."/>
            <person name="Penin A."/>
            <person name="Logacheva M."/>
        </authorList>
    </citation>
    <scope>NUCLEOTIDE SEQUENCE</scope>
    <source>
        <strain evidence="3">Hsosn_3</strain>
        <tissue evidence="3">Leaf</tissue>
    </source>
</reference>
<keyword evidence="1" id="KW-0812">Transmembrane</keyword>
<feature type="domain" description="Plant PDR ABC transporter associated" evidence="2">
    <location>
        <begin position="169"/>
        <end position="200"/>
    </location>
</feature>
<sequence>MNGELVGSTKHDFRSKWWVLSPRIGVEDSKKNGRPLEALGGPCKTLGSTWGTLEELRNPFGGCLERSSNQSFSLITSSNLLGGFLSWSSAKLGMRFFNSIIIYSINHQLSFIIFIRISANLVAFMLAPIGQTNVVEMVPGNTCVTGPNQTSKDDAEKIASVYVPVSRRAGALVGFILLLNLGYTLALKYLNPLGKPQAMIPEESTEVDSDKRKMFVNEVIELVELDNLKEALKQKKLWQLPR</sequence>
<dbReference type="InterPro" id="IPR013581">
    <property type="entry name" value="PDR_assoc"/>
</dbReference>
<evidence type="ECO:0000313" key="3">
    <source>
        <dbReference type="EMBL" id="KAK1394066.1"/>
    </source>
</evidence>
<keyword evidence="1" id="KW-0472">Membrane</keyword>
<evidence type="ECO:0000313" key="4">
    <source>
        <dbReference type="Proteomes" id="UP001237642"/>
    </source>
</evidence>
<dbReference type="Pfam" id="PF08370">
    <property type="entry name" value="PDR_assoc"/>
    <property type="match status" value="1"/>
</dbReference>
<keyword evidence="4" id="KW-1185">Reference proteome</keyword>
<accession>A0AAD8N302</accession>
<evidence type="ECO:0000256" key="1">
    <source>
        <dbReference type="SAM" id="Phobius"/>
    </source>
</evidence>
<name>A0AAD8N302_9APIA</name>
<protein>
    <recommendedName>
        <fullName evidence="2">Plant PDR ABC transporter associated domain-containing protein</fullName>
    </recommendedName>
</protein>
<evidence type="ECO:0000259" key="2">
    <source>
        <dbReference type="Pfam" id="PF08370"/>
    </source>
</evidence>
<feature type="transmembrane region" description="Helical" evidence="1">
    <location>
        <begin position="169"/>
        <end position="190"/>
    </location>
</feature>
<dbReference type="AlphaFoldDB" id="A0AAD8N302"/>
<gene>
    <name evidence="3" type="ORF">POM88_013122</name>
</gene>
<proteinExistence type="predicted"/>
<organism evidence="3 4">
    <name type="scientific">Heracleum sosnowskyi</name>
    <dbReference type="NCBI Taxonomy" id="360622"/>
    <lineage>
        <taxon>Eukaryota</taxon>
        <taxon>Viridiplantae</taxon>
        <taxon>Streptophyta</taxon>
        <taxon>Embryophyta</taxon>
        <taxon>Tracheophyta</taxon>
        <taxon>Spermatophyta</taxon>
        <taxon>Magnoliopsida</taxon>
        <taxon>eudicotyledons</taxon>
        <taxon>Gunneridae</taxon>
        <taxon>Pentapetalae</taxon>
        <taxon>asterids</taxon>
        <taxon>campanulids</taxon>
        <taxon>Apiales</taxon>
        <taxon>Apiaceae</taxon>
        <taxon>Apioideae</taxon>
        <taxon>apioid superclade</taxon>
        <taxon>Tordylieae</taxon>
        <taxon>Tordyliinae</taxon>
        <taxon>Heracleum</taxon>
    </lineage>
</organism>
<comment type="caution">
    <text evidence="3">The sequence shown here is derived from an EMBL/GenBank/DDBJ whole genome shotgun (WGS) entry which is preliminary data.</text>
</comment>
<dbReference type="EMBL" id="JAUIZM010000003">
    <property type="protein sequence ID" value="KAK1394066.1"/>
    <property type="molecule type" value="Genomic_DNA"/>
</dbReference>
<reference evidence="3" key="2">
    <citation type="submission" date="2023-05" db="EMBL/GenBank/DDBJ databases">
        <authorList>
            <person name="Schelkunov M.I."/>
        </authorList>
    </citation>
    <scope>NUCLEOTIDE SEQUENCE</scope>
    <source>
        <strain evidence="3">Hsosn_3</strain>
        <tissue evidence="3">Leaf</tissue>
    </source>
</reference>